<keyword evidence="8" id="KW-1185">Reference proteome</keyword>
<dbReference type="Pfam" id="PF00072">
    <property type="entry name" value="Response_reg"/>
    <property type="match status" value="1"/>
</dbReference>
<feature type="domain" description="Response regulatory" evidence="6">
    <location>
        <begin position="15"/>
        <end position="129"/>
    </location>
</feature>
<accession>A0A561R8D2</accession>
<dbReference type="CDD" id="cd17537">
    <property type="entry name" value="REC_FixJ"/>
    <property type="match status" value="1"/>
</dbReference>
<dbReference type="InterPro" id="IPR001789">
    <property type="entry name" value="Sig_transdc_resp-reg_receiver"/>
</dbReference>
<dbReference type="AlphaFoldDB" id="A0A561R8D2"/>
<dbReference type="SUPFAM" id="SSF52172">
    <property type="entry name" value="CheY-like"/>
    <property type="match status" value="1"/>
</dbReference>
<dbReference type="OrthoDB" id="9782655at2"/>
<dbReference type="PROSITE" id="PS50110">
    <property type="entry name" value="RESPONSE_REGULATORY"/>
    <property type="match status" value="1"/>
</dbReference>
<gene>
    <name evidence="7" type="ORF">FHW37_101674</name>
</gene>
<dbReference type="Pfam" id="PF00196">
    <property type="entry name" value="GerE"/>
    <property type="match status" value="1"/>
</dbReference>
<keyword evidence="1" id="KW-0805">Transcription regulation</keyword>
<dbReference type="EMBL" id="VIWP01000001">
    <property type="protein sequence ID" value="TWF58870.1"/>
    <property type="molecule type" value="Genomic_DNA"/>
</dbReference>
<dbReference type="PANTHER" id="PTHR44688">
    <property type="entry name" value="DNA-BINDING TRANSCRIPTIONAL ACTIVATOR DEVR_DOSR"/>
    <property type="match status" value="1"/>
</dbReference>
<protein>
    <submittedName>
        <fullName evidence="7">LuxR family two component transcriptional regulator</fullName>
    </submittedName>
</protein>
<name>A0A561R8D2_9HYPH</name>
<dbReference type="PANTHER" id="PTHR44688:SF16">
    <property type="entry name" value="DNA-BINDING TRANSCRIPTIONAL ACTIVATOR DEVR_DOSR"/>
    <property type="match status" value="1"/>
</dbReference>
<evidence type="ECO:0000313" key="7">
    <source>
        <dbReference type="EMBL" id="TWF58870.1"/>
    </source>
</evidence>
<organism evidence="7 8">
    <name type="scientific">Neorhizobium alkalisoli</name>
    <dbReference type="NCBI Taxonomy" id="528178"/>
    <lineage>
        <taxon>Bacteria</taxon>
        <taxon>Pseudomonadati</taxon>
        <taxon>Pseudomonadota</taxon>
        <taxon>Alphaproteobacteria</taxon>
        <taxon>Hyphomicrobiales</taxon>
        <taxon>Rhizobiaceae</taxon>
        <taxon>Rhizobium/Agrobacterium group</taxon>
        <taxon>Neorhizobium</taxon>
    </lineage>
</organism>
<sequence length="225" mass="25211">MLELKSSKRNPDAPVIYILDDDLSMRESLVDLFRSMQIEAEAFANPNEFMGMADLNRAGCIVLDVRLPGVNGLDFQAHLERAGSLLPVVFMTGYGDISMSVRAMKAGAVDFLAKPFRDQDILDAVLAAVERDATRRREMRRHQDVATRFETLTVREREVMGAVVEGLMNKQIAFRLGISEITVKLHRGNVMRKMQVKSVAELVRATEQANEHLVRSAKPTLVRVA</sequence>
<dbReference type="PROSITE" id="PS00622">
    <property type="entry name" value="HTH_LUXR_1"/>
    <property type="match status" value="1"/>
</dbReference>
<feature type="domain" description="HTH luxR-type" evidence="5">
    <location>
        <begin position="145"/>
        <end position="210"/>
    </location>
</feature>
<keyword evidence="2" id="KW-0238">DNA-binding</keyword>
<dbReference type="SUPFAM" id="SSF46894">
    <property type="entry name" value="C-terminal effector domain of the bipartite response regulators"/>
    <property type="match status" value="1"/>
</dbReference>
<dbReference type="RefSeq" id="WP_145632450.1">
    <property type="nucleotide sequence ID" value="NZ_VIWP01000001.1"/>
</dbReference>
<keyword evidence="4" id="KW-0597">Phosphoprotein</keyword>
<evidence type="ECO:0000256" key="1">
    <source>
        <dbReference type="ARBA" id="ARBA00023015"/>
    </source>
</evidence>
<evidence type="ECO:0000256" key="3">
    <source>
        <dbReference type="ARBA" id="ARBA00023163"/>
    </source>
</evidence>
<evidence type="ECO:0000256" key="2">
    <source>
        <dbReference type="ARBA" id="ARBA00023125"/>
    </source>
</evidence>
<evidence type="ECO:0000313" key="8">
    <source>
        <dbReference type="Proteomes" id="UP000320653"/>
    </source>
</evidence>
<dbReference type="SMART" id="SM00448">
    <property type="entry name" value="REC"/>
    <property type="match status" value="1"/>
</dbReference>
<reference evidence="7 8" key="1">
    <citation type="submission" date="2019-06" db="EMBL/GenBank/DDBJ databases">
        <title>Sorghum-associated microbial communities from plants grown in Nebraska, USA.</title>
        <authorList>
            <person name="Schachtman D."/>
        </authorList>
    </citation>
    <scope>NUCLEOTIDE SEQUENCE [LARGE SCALE GENOMIC DNA]</scope>
    <source>
        <strain evidence="7 8">1225</strain>
    </source>
</reference>
<dbReference type="Proteomes" id="UP000320653">
    <property type="component" value="Unassembled WGS sequence"/>
</dbReference>
<dbReference type="PRINTS" id="PR00038">
    <property type="entry name" value="HTHLUXR"/>
</dbReference>
<dbReference type="InterPro" id="IPR011006">
    <property type="entry name" value="CheY-like_superfamily"/>
</dbReference>
<evidence type="ECO:0000259" key="6">
    <source>
        <dbReference type="PROSITE" id="PS50110"/>
    </source>
</evidence>
<dbReference type="Gene3D" id="3.40.50.2300">
    <property type="match status" value="1"/>
</dbReference>
<comment type="caution">
    <text evidence="7">The sequence shown here is derived from an EMBL/GenBank/DDBJ whole genome shotgun (WGS) entry which is preliminary data.</text>
</comment>
<dbReference type="CDD" id="cd06170">
    <property type="entry name" value="LuxR_C_like"/>
    <property type="match status" value="1"/>
</dbReference>
<evidence type="ECO:0000259" key="5">
    <source>
        <dbReference type="PROSITE" id="PS50043"/>
    </source>
</evidence>
<dbReference type="InterPro" id="IPR000792">
    <property type="entry name" value="Tscrpt_reg_LuxR_C"/>
</dbReference>
<dbReference type="GO" id="GO:0006355">
    <property type="term" value="P:regulation of DNA-templated transcription"/>
    <property type="evidence" value="ECO:0007669"/>
    <property type="project" value="InterPro"/>
</dbReference>
<dbReference type="SMART" id="SM00421">
    <property type="entry name" value="HTH_LUXR"/>
    <property type="match status" value="1"/>
</dbReference>
<evidence type="ECO:0000256" key="4">
    <source>
        <dbReference type="PROSITE-ProRule" id="PRU00169"/>
    </source>
</evidence>
<dbReference type="InterPro" id="IPR036388">
    <property type="entry name" value="WH-like_DNA-bd_sf"/>
</dbReference>
<dbReference type="InterPro" id="IPR016032">
    <property type="entry name" value="Sig_transdc_resp-reg_C-effctor"/>
</dbReference>
<dbReference type="PROSITE" id="PS50043">
    <property type="entry name" value="HTH_LUXR_2"/>
    <property type="match status" value="1"/>
</dbReference>
<dbReference type="GO" id="GO:0003677">
    <property type="term" value="F:DNA binding"/>
    <property type="evidence" value="ECO:0007669"/>
    <property type="project" value="UniProtKB-KW"/>
</dbReference>
<keyword evidence="3" id="KW-0804">Transcription</keyword>
<dbReference type="Gene3D" id="1.10.10.10">
    <property type="entry name" value="Winged helix-like DNA-binding domain superfamily/Winged helix DNA-binding domain"/>
    <property type="match status" value="1"/>
</dbReference>
<dbReference type="GO" id="GO:0000160">
    <property type="term" value="P:phosphorelay signal transduction system"/>
    <property type="evidence" value="ECO:0007669"/>
    <property type="project" value="InterPro"/>
</dbReference>
<feature type="modified residue" description="4-aspartylphosphate" evidence="4">
    <location>
        <position position="64"/>
    </location>
</feature>
<proteinExistence type="predicted"/>